<evidence type="ECO:0000256" key="3">
    <source>
        <dbReference type="ARBA" id="ARBA00022692"/>
    </source>
</evidence>
<evidence type="ECO:0000256" key="1">
    <source>
        <dbReference type="ARBA" id="ARBA00004141"/>
    </source>
</evidence>
<feature type="transmembrane region" description="Helical" evidence="9">
    <location>
        <begin position="282"/>
        <end position="309"/>
    </location>
</feature>
<feature type="domain" description="ABC transporter" evidence="10">
    <location>
        <begin position="557"/>
        <end position="786"/>
    </location>
</feature>
<feature type="transmembrane region" description="Helical" evidence="9">
    <location>
        <begin position="329"/>
        <end position="354"/>
    </location>
</feature>
<dbReference type="GO" id="GO:0016887">
    <property type="term" value="F:ATP hydrolysis activity"/>
    <property type="evidence" value="ECO:0007669"/>
    <property type="project" value="InterPro"/>
</dbReference>
<evidence type="ECO:0000313" key="11">
    <source>
        <dbReference type="EMBL" id="KAJ3663728.1"/>
    </source>
</evidence>
<dbReference type="InterPro" id="IPR013525">
    <property type="entry name" value="ABC2_TM"/>
</dbReference>
<dbReference type="FunFam" id="3.40.50.300:FF:000327">
    <property type="entry name" value="ATP-binding cassette sub-family A member 3"/>
    <property type="match status" value="1"/>
</dbReference>
<proteinExistence type="predicted"/>
<accession>A0AA38MQA9</accession>
<protein>
    <recommendedName>
        <fullName evidence="10">ABC transporter domain-containing protein</fullName>
    </recommendedName>
</protein>
<organism evidence="11 12">
    <name type="scientific">Zophobas morio</name>
    <dbReference type="NCBI Taxonomy" id="2755281"/>
    <lineage>
        <taxon>Eukaryota</taxon>
        <taxon>Metazoa</taxon>
        <taxon>Ecdysozoa</taxon>
        <taxon>Arthropoda</taxon>
        <taxon>Hexapoda</taxon>
        <taxon>Insecta</taxon>
        <taxon>Pterygota</taxon>
        <taxon>Neoptera</taxon>
        <taxon>Endopterygota</taxon>
        <taxon>Coleoptera</taxon>
        <taxon>Polyphaga</taxon>
        <taxon>Cucujiformia</taxon>
        <taxon>Tenebrionidae</taxon>
        <taxon>Zophobas</taxon>
    </lineage>
</organism>
<dbReference type="InterPro" id="IPR017871">
    <property type="entry name" value="ABC_transporter-like_CS"/>
</dbReference>
<evidence type="ECO:0000256" key="2">
    <source>
        <dbReference type="ARBA" id="ARBA00022448"/>
    </source>
</evidence>
<dbReference type="Pfam" id="PF00005">
    <property type="entry name" value="ABC_tran"/>
    <property type="match status" value="2"/>
</dbReference>
<dbReference type="SMART" id="SM00382">
    <property type="entry name" value="AAA"/>
    <property type="match status" value="2"/>
</dbReference>
<feature type="transmembrane region" description="Helical" evidence="9">
    <location>
        <begin position="476"/>
        <end position="499"/>
    </location>
</feature>
<dbReference type="PROSITE" id="PS50893">
    <property type="entry name" value="ABC_TRANSPORTER_2"/>
    <property type="match status" value="2"/>
</dbReference>
<dbReference type="Pfam" id="PF12698">
    <property type="entry name" value="ABC2_membrane_3"/>
    <property type="match status" value="2"/>
</dbReference>
<comment type="subcellular location">
    <subcellularLocation>
        <location evidence="1">Membrane</location>
        <topology evidence="1">Multi-pass membrane protein</topology>
    </subcellularLocation>
</comment>
<evidence type="ECO:0000256" key="8">
    <source>
        <dbReference type="ARBA" id="ARBA00023136"/>
    </source>
</evidence>
<dbReference type="SUPFAM" id="SSF52540">
    <property type="entry name" value="P-loop containing nucleoside triphosphate hydrolases"/>
    <property type="match status" value="2"/>
</dbReference>
<keyword evidence="8 9" id="KW-0472">Membrane</keyword>
<evidence type="ECO:0000256" key="9">
    <source>
        <dbReference type="SAM" id="Phobius"/>
    </source>
</evidence>
<feature type="transmembrane region" description="Helical" evidence="9">
    <location>
        <begin position="434"/>
        <end position="454"/>
    </location>
</feature>
<keyword evidence="12" id="KW-1185">Reference proteome</keyword>
<feature type="transmembrane region" description="Helical" evidence="9">
    <location>
        <begin position="926"/>
        <end position="945"/>
    </location>
</feature>
<comment type="caution">
    <text evidence="11">The sequence shown here is derived from an EMBL/GenBank/DDBJ whole genome shotgun (WGS) entry which is preliminary data.</text>
</comment>
<gene>
    <name evidence="11" type="ORF">Zmor_007955</name>
</gene>
<feature type="transmembrane region" description="Helical" evidence="9">
    <location>
        <begin position="374"/>
        <end position="397"/>
    </location>
</feature>
<dbReference type="SUPFAM" id="SSF103473">
    <property type="entry name" value="MFS general substrate transporter"/>
    <property type="match status" value="1"/>
</dbReference>
<dbReference type="InterPro" id="IPR036259">
    <property type="entry name" value="MFS_trans_sf"/>
</dbReference>
<dbReference type="PANTHER" id="PTHR19229">
    <property type="entry name" value="ATP-BINDING CASSETTE TRANSPORTER SUBFAMILY A ABCA"/>
    <property type="match status" value="1"/>
</dbReference>
<dbReference type="InterPro" id="IPR003439">
    <property type="entry name" value="ABC_transporter-like_ATP-bd"/>
</dbReference>
<sequence>MGPKMNKFLLLMWKNWKLQYRKPLQTTVEIAAPVLFSVLLVVLRSLVDPLETPAQEYEPFSPIPSLFFPEQKKNTTEAEGTETYMLVYSPTSNRVLDQAMRVLKGVFANIKGYPNSKQLEHHFLTESSRYTLAGIQFDDDLFNKNELPKKVEVSLRFPSELRSPGGQVMKTRNRGDFRDRNITNGDTVVEKLNKLFDIRDWRTNLLYPIFESPGPRLWDRNTGATPDYYWEGFLALQIVVTQLLLFIQMDNIQMKFPPEPKILMPVLRMQRFPFASWKEDPLLPALISFVGMLVMLSFVYTCINTVKIITSEKEKQLKEAMKIMGLPNWLHWMAWFFKCLSFLLITITCISVLLTMSWYPHTSYSVFTYANPLILFLFLFLYICATITFCFSVTVFFSKANTAATVAGLLWFLSYAPFLFLQRKYDELNLFTKLIVSLGSNTAMAYGLQVFLMYESTSEGIQWDNIWKPVTSDDTLTLGLIMVMLVIDAIIYLFIALYVEAVYPGEFGTPQPWYFPCTYSYWCGRPKQVFIMENVGNPPPKRNEFSENDPSDLNLGIQIQRLRKVFDKKVAVDNLSLNIYENQITALLGHNGAGKTTTMSILTGIIPPTQGTALIQGFDIRTNMKHVRANLGLCPQNNILFDDLTVKEHLYFFSKLKGLHTSQIKKEIEKYAELLELEAKIDKKSNTLSGGMKRKLCVGIALCGGSKVVLLDEPTAGMDPSSRRTLWDLLQTQKIGRCILMTTHYMDEADILGDRIAIMANGAVKCCGSSFFLKKKFGTGYHLILDTLSSCDSNCVTQLLQKYIPDIKVFRNIGSELVYLLGEDQVAVFESMLDDLEKNTGSLGIRSYGISLATLEDVFMKVGSDLESANVESVKETKSRTKSTNLAFQRSLLSKKVQPLTGLALIKNQFLAMFMKKCLSVARTRLLQLIQVLIPVTFLIVALVVSRNMDKNKTSDLPKLPLTLESYNDPVVLIQSNFNDFYSRSYLESVKGHQVKNVTSITQTMLDLSSAIPSTVKRRYLVGASFTQNERNETILTAWFNNNPYHTPPLALGLMLDCVYKGVLGKNHSLSFANYPLPFTTDTKLQRLLKGSGMGFQLAFNIAFSMAFVSSFYILFSVRERVCKSKHLQFASGVKSYIFWTTSFLCDLVTFIVTILVLLLTLLLFQEDGYTGTRELGRMFILLLCFGVAMLPFMYIASYLFDIPSTGYTRMTLFSVFSGVTAFLVIQILFAPSLFLKYLAEALHWGFLIMPHYSLATSIRDLYVTYATTKMCNFFVTNCLENEEGATLDDCWYSACVNNVSEALTQFCCEREQSYFKWVSPGVGKNVLYSLSLGVLLLLSLIASEYKIWANLKYHVFRNYGKEPPDKEIYEDDDVAEEKKKIRGTTEAQLLKEYNLVLKDMTKYYRKFLAVNAICLGVGQYECFGLLGVNGAGKTSTFKMITGDTSMTYGNAWVHHFNVKTQLTKVQRVIGYCPQFDALLTDLTAKETVIMFALLRGIPLSECKYVAEKLAQEFDFVQHLNKRIRKLSGGNKRKISTAISLVGDPPVICLDEPSAGMDPVTKRNLWNAICGIRDSGKCILFTSHSMEECEALCTRLAIMVNGDFKCIGSLQHLKNKFAAGYTLTVKVKRGSEAGETLQGFEDVEKFIAEHFPAAKQQEKHQELITYYISDKNISLSKMFGVLENAKSRLNIEDYALGQATLEQIFLTLTKLQR</sequence>
<name>A0AA38MQA9_9CUCU</name>
<keyword evidence="5" id="KW-0547">Nucleotide-binding</keyword>
<dbReference type="CDD" id="cd03263">
    <property type="entry name" value="ABC_subfamily_A"/>
    <property type="match status" value="2"/>
</dbReference>
<dbReference type="GO" id="GO:0005524">
    <property type="term" value="F:ATP binding"/>
    <property type="evidence" value="ECO:0007669"/>
    <property type="project" value="UniProtKB-KW"/>
</dbReference>
<feature type="transmembrane region" description="Helical" evidence="9">
    <location>
        <begin position="1327"/>
        <end position="1349"/>
    </location>
</feature>
<keyword evidence="7 9" id="KW-1133">Transmembrane helix</keyword>
<dbReference type="Gene3D" id="3.40.50.300">
    <property type="entry name" value="P-loop containing nucleotide triphosphate hydrolases"/>
    <property type="match status" value="2"/>
</dbReference>
<dbReference type="PROSITE" id="PS00211">
    <property type="entry name" value="ABC_TRANSPORTER_1"/>
    <property type="match status" value="1"/>
</dbReference>
<reference evidence="11" key="1">
    <citation type="journal article" date="2023" name="G3 (Bethesda)">
        <title>Whole genome assemblies of Zophobas morio and Tenebrio molitor.</title>
        <authorList>
            <person name="Kaur S."/>
            <person name="Stinson S.A."/>
            <person name="diCenzo G.C."/>
        </authorList>
    </citation>
    <scope>NUCLEOTIDE SEQUENCE</scope>
    <source>
        <strain evidence="11">QUZm001</strain>
    </source>
</reference>
<keyword evidence="4" id="KW-0677">Repeat</keyword>
<feature type="transmembrane region" description="Helical" evidence="9">
    <location>
        <begin position="1177"/>
        <end position="1201"/>
    </location>
</feature>
<feature type="transmembrane region" description="Helical" evidence="9">
    <location>
        <begin position="403"/>
        <end position="422"/>
    </location>
</feature>
<dbReference type="InterPro" id="IPR056264">
    <property type="entry name" value="R2_ABCA1-4-like"/>
</dbReference>
<evidence type="ECO:0000259" key="10">
    <source>
        <dbReference type="PROSITE" id="PS50893"/>
    </source>
</evidence>
<feature type="transmembrane region" description="Helical" evidence="9">
    <location>
        <begin position="1137"/>
        <end position="1165"/>
    </location>
</feature>
<dbReference type="Pfam" id="PF23321">
    <property type="entry name" value="R1_ABCA1"/>
    <property type="match status" value="1"/>
</dbReference>
<evidence type="ECO:0000256" key="7">
    <source>
        <dbReference type="ARBA" id="ARBA00022989"/>
    </source>
</evidence>
<keyword evidence="2" id="KW-0813">Transport</keyword>
<evidence type="ECO:0000256" key="5">
    <source>
        <dbReference type="ARBA" id="ARBA00022741"/>
    </source>
</evidence>
<feature type="transmembrane region" description="Helical" evidence="9">
    <location>
        <begin position="1213"/>
        <end position="1235"/>
    </location>
</feature>
<dbReference type="GO" id="GO:0140359">
    <property type="term" value="F:ABC-type transporter activity"/>
    <property type="evidence" value="ECO:0007669"/>
    <property type="project" value="InterPro"/>
</dbReference>
<keyword evidence="3 9" id="KW-0812">Transmembrane</keyword>
<evidence type="ECO:0000256" key="4">
    <source>
        <dbReference type="ARBA" id="ARBA00022737"/>
    </source>
</evidence>
<dbReference type="FunFam" id="3.40.50.300:FF:000298">
    <property type="entry name" value="ATP-binding cassette sub-family A member 12"/>
    <property type="match status" value="1"/>
</dbReference>
<keyword evidence="6" id="KW-0067">ATP-binding</keyword>
<dbReference type="GO" id="GO:0016020">
    <property type="term" value="C:membrane"/>
    <property type="evidence" value="ECO:0007669"/>
    <property type="project" value="UniProtKB-SubCell"/>
</dbReference>
<feature type="transmembrane region" description="Helical" evidence="9">
    <location>
        <begin position="1094"/>
        <end position="1116"/>
    </location>
</feature>
<evidence type="ECO:0000313" key="12">
    <source>
        <dbReference type="Proteomes" id="UP001168821"/>
    </source>
</evidence>
<dbReference type="InterPro" id="IPR026082">
    <property type="entry name" value="ABCA"/>
</dbReference>
<dbReference type="GO" id="GO:0005319">
    <property type="term" value="F:lipid transporter activity"/>
    <property type="evidence" value="ECO:0007669"/>
    <property type="project" value="TreeGrafter"/>
</dbReference>
<dbReference type="PANTHER" id="PTHR19229:SF250">
    <property type="entry name" value="ABC TRANSPORTER DOMAIN-CONTAINING PROTEIN-RELATED"/>
    <property type="match status" value="1"/>
</dbReference>
<dbReference type="Proteomes" id="UP001168821">
    <property type="component" value="Unassembled WGS sequence"/>
</dbReference>
<dbReference type="InterPro" id="IPR003593">
    <property type="entry name" value="AAA+_ATPase"/>
</dbReference>
<dbReference type="EMBL" id="JALNTZ010000002">
    <property type="protein sequence ID" value="KAJ3663728.1"/>
    <property type="molecule type" value="Genomic_DNA"/>
</dbReference>
<evidence type="ECO:0000256" key="6">
    <source>
        <dbReference type="ARBA" id="ARBA00022840"/>
    </source>
</evidence>
<feature type="domain" description="ABC transporter" evidence="10">
    <location>
        <begin position="1396"/>
        <end position="1626"/>
    </location>
</feature>
<dbReference type="InterPro" id="IPR027417">
    <property type="entry name" value="P-loop_NTPase"/>
</dbReference>
<feature type="transmembrane region" description="Helical" evidence="9">
    <location>
        <begin position="228"/>
        <end position="247"/>
    </location>
</feature>